<dbReference type="EMBL" id="CP091196">
    <property type="protein sequence ID" value="UQS25429.1"/>
    <property type="molecule type" value="Genomic_DNA"/>
</dbReference>
<protein>
    <submittedName>
        <fullName evidence="1">DUF5753 domain-containing protein</fullName>
    </submittedName>
</protein>
<evidence type="ECO:0000313" key="2">
    <source>
        <dbReference type="Proteomes" id="UP000830158"/>
    </source>
</evidence>
<evidence type="ECO:0000313" key="1">
    <source>
        <dbReference type="EMBL" id="UQS25429.1"/>
    </source>
</evidence>
<reference evidence="1" key="1">
    <citation type="submission" date="2022-01" db="EMBL/GenBank/DDBJ databases">
        <title>PSI-footprinting approach for the identification of protein synthesis inhibitor producers.</title>
        <authorList>
            <person name="Handel F."/>
            <person name="Kulik A."/>
            <person name="Wex K.W."/>
            <person name="Berscheid A."/>
            <person name="Saur J.S."/>
            <person name="Winkler A."/>
            <person name="Wibberg D."/>
            <person name="Kalinowski J."/>
            <person name="Broetz-Oesterhelt H."/>
            <person name="Mast Y."/>
        </authorList>
    </citation>
    <scope>NUCLEOTIDE SEQUENCE</scope>
    <source>
        <strain evidence="1">KNN 49.3e</strain>
    </source>
</reference>
<proteinExistence type="predicted"/>
<keyword evidence="2" id="KW-1185">Reference proteome</keyword>
<accession>A0ABY4NZA8</accession>
<organism evidence="1 2">
    <name type="scientific">Amycolatopsis thermalba</name>
    <dbReference type="NCBI Taxonomy" id="944492"/>
    <lineage>
        <taxon>Bacteria</taxon>
        <taxon>Bacillati</taxon>
        <taxon>Actinomycetota</taxon>
        <taxon>Actinomycetes</taxon>
        <taxon>Pseudonocardiales</taxon>
        <taxon>Pseudonocardiaceae</taxon>
        <taxon>Amycolatopsis</taxon>
    </lineage>
</organism>
<name>A0ABY4NZA8_9PSEU</name>
<dbReference type="Proteomes" id="UP000830158">
    <property type="component" value="Chromosome"/>
</dbReference>
<gene>
    <name evidence="1" type="ORF">L1857_22780</name>
</gene>
<dbReference type="RefSeq" id="WP_240323322.1">
    <property type="nucleotide sequence ID" value="NZ_CP091196.1"/>
</dbReference>
<sequence length="39" mass="4166">MITLAASQCEVFLGLSALTSRVGGVNVMAKQVERLMEVL</sequence>